<organism evidence="1 2">
    <name type="scientific">Ruminococcus bovis</name>
    <dbReference type="NCBI Taxonomy" id="2564099"/>
    <lineage>
        <taxon>Bacteria</taxon>
        <taxon>Bacillati</taxon>
        <taxon>Bacillota</taxon>
        <taxon>Clostridia</taxon>
        <taxon>Eubacteriales</taxon>
        <taxon>Oscillospiraceae</taxon>
        <taxon>Ruminococcus</taxon>
    </lineage>
</organism>
<dbReference type="RefSeq" id="WP_138156405.1">
    <property type="nucleotide sequence ID" value="NZ_CP039381.1"/>
</dbReference>
<keyword evidence="2" id="KW-1185">Reference proteome</keyword>
<proteinExistence type="predicted"/>
<sequence>MDNKRKIIDDFQVFEYRVIRVESIPDIIFNKVKIKGQIYELVPTYDIENCVAFEYDGDDTFQNCEVEFIR</sequence>
<accession>A0A4P8XWG8</accession>
<dbReference type="Proteomes" id="UP000301475">
    <property type="component" value="Chromosome"/>
</dbReference>
<evidence type="ECO:0000313" key="2">
    <source>
        <dbReference type="Proteomes" id="UP000301475"/>
    </source>
</evidence>
<dbReference type="EMBL" id="CP039381">
    <property type="protein sequence ID" value="QCT06320.1"/>
    <property type="molecule type" value="Genomic_DNA"/>
</dbReference>
<gene>
    <name evidence="1" type="ORF">E5Z56_02655</name>
</gene>
<name>A0A4P8XWG8_9FIRM</name>
<protein>
    <submittedName>
        <fullName evidence="1">Uncharacterized protein</fullName>
    </submittedName>
</protein>
<dbReference type="KEGG" id="ruj:E5Z56_02655"/>
<evidence type="ECO:0000313" key="1">
    <source>
        <dbReference type="EMBL" id="QCT06320.1"/>
    </source>
</evidence>
<reference evidence="1 2" key="1">
    <citation type="submission" date="2019-04" db="EMBL/GenBank/DDBJ databases">
        <authorList>
            <person name="Embree M."/>
            <person name="Gaffney J.R."/>
        </authorList>
    </citation>
    <scope>NUCLEOTIDE SEQUENCE [LARGE SCALE GENOMIC DNA]</scope>
    <source>
        <strain evidence="1 2">JE7A12</strain>
    </source>
</reference>
<dbReference type="AlphaFoldDB" id="A0A4P8XWG8"/>